<evidence type="ECO:0000313" key="2">
    <source>
        <dbReference type="Proteomes" id="UP000310249"/>
    </source>
</evidence>
<name>A0A5S3WJ53_9GAMM</name>
<protein>
    <submittedName>
        <fullName evidence="1">Uncharacterized protein</fullName>
    </submittedName>
</protein>
<gene>
    <name evidence="1" type="ORF">CWB99_17515</name>
</gene>
<proteinExistence type="predicted"/>
<reference evidence="1 2" key="1">
    <citation type="submission" date="2018-01" db="EMBL/GenBank/DDBJ databases">
        <authorList>
            <person name="Paulsen S."/>
            <person name="Gram L.K."/>
        </authorList>
    </citation>
    <scope>NUCLEOTIDE SEQUENCE [LARGE SCALE GENOMIC DNA]</scope>
    <source>
        <strain evidence="1 2">S2676</strain>
    </source>
</reference>
<evidence type="ECO:0000313" key="1">
    <source>
        <dbReference type="EMBL" id="TMP26664.1"/>
    </source>
</evidence>
<dbReference type="Proteomes" id="UP000310249">
    <property type="component" value="Unassembled WGS sequence"/>
</dbReference>
<reference evidence="2" key="2">
    <citation type="submission" date="2019-06" db="EMBL/GenBank/DDBJ databases">
        <title>Co-occurence of chitin degradation, pigmentation and bioactivity in marine Pseudoalteromonas.</title>
        <authorList>
            <person name="Sonnenschein E.C."/>
            <person name="Bech P.K."/>
        </authorList>
    </citation>
    <scope>NUCLEOTIDE SEQUENCE [LARGE SCALE GENOMIC DNA]</scope>
    <source>
        <strain evidence="2">S2676</strain>
    </source>
</reference>
<accession>A0A5S3WJ53</accession>
<comment type="caution">
    <text evidence="1">The sequence shown here is derived from an EMBL/GenBank/DDBJ whole genome shotgun (WGS) entry which is preliminary data.</text>
</comment>
<sequence length="132" mass="14369">MLTMIFPMLTAGALAGQLTLQEPSSEFYYSRDAVTVLAAPVVTNGTWIEKGSVLLTIQTGRGGESQLLVSKSDGYIDYVSDKLSPGYRVTAGEMLFIIRSARILAKHELAGQISVQEINQQQTVWLCDQAKA</sequence>
<dbReference type="EMBL" id="PNCI01000042">
    <property type="protein sequence ID" value="TMP26664.1"/>
    <property type="molecule type" value="Genomic_DNA"/>
</dbReference>
<dbReference type="RefSeq" id="WP_138552221.1">
    <property type="nucleotide sequence ID" value="NZ_PNCH01000035.1"/>
</dbReference>
<dbReference type="OrthoDB" id="6312774at2"/>
<organism evidence="1 2">
    <name type="scientific">Pseudoalteromonas rubra</name>
    <dbReference type="NCBI Taxonomy" id="43658"/>
    <lineage>
        <taxon>Bacteria</taxon>
        <taxon>Pseudomonadati</taxon>
        <taxon>Pseudomonadota</taxon>
        <taxon>Gammaproteobacteria</taxon>
        <taxon>Alteromonadales</taxon>
        <taxon>Pseudoalteromonadaceae</taxon>
        <taxon>Pseudoalteromonas</taxon>
    </lineage>
</organism>
<dbReference type="AlphaFoldDB" id="A0A5S3WJ53"/>